<dbReference type="InterPro" id="IPR000305">
    <property type="entry name" value="GIY-YIG_endonuc"/>
</dbReference>
<dbReference type="CDD" id="cd10456">
    <property type="entry name" value="GIY-YIG_UPF0213"/>
    <property type="match status" value="1"/>
</dbReference>
<dbReference type="HAMAP" id="MF_01029">
    <property type="entry name" value="UPF0213"/>
    <property type="match status" value="1"/>
</dbReference>
<dbReference type="eggNOG" id="COG2827">
    <property type="taxonomic scope" value="Bacteria"/>
</dbReference>
<accession>C6CE02</accession>
<evidence type="ECO:0000259" key="3">
    <source>
        <dbReference type="PROSITE" id="PS50164"/>
    </source>
</evidence>
<dbReference type="EMBL" id="CP001654">
    <property type="protein sequence ID" value="ACS87096.1"/>
    <property type="molecule type" value="Genomic_DNA"/>
</dbReference>
<keyword evidence="5" id="KW-1185">Reference proteome</keyword>
<dbReference type="InterPro" id="IPR035901">
    <property type="entry name" value="GIY-YIG_endonuc_sf"/>
</dbReference>
<dbReference type="HOGENOM" id="CLU_135650_0_0_6"/>
<reference evidence="4" key="1">
    <citation type="submission" date="2009-06" db="EMBL/GenBank/DDBJ databases">
        <title>Complete sequence of Dickeya dadantii Ech703.</title>
        <authorList>
            <consortium name="US DOE Joint Genome Institute"/>
            <person name="Lucas S."/>
            <person name="Copeland A."/>
            <person name="Lapidus A."/>
            <person name="Glavina del Rio T."/>
            <person name="Dalin E."/>
            <person name="Tice H."/>
            <person name="Bruce D."/>
            <person name="Goodwin L."/>
            <person name="Pitluck S."/>
            <person name="Chertkov O."/>
            <person name="Brettin T."/>
            <person name="Detter J.C."/>
            <person name="Han C."/>
            <person name="Larimer F."/>
            <person name="Land M."/>
            <person name="Hauser L."/>
            <person name="Kyrpides N."/>
            <person name="Mikhailova N."/>
            <person name="Balakrishnan V."/>
            <person name="Glasner J."/>
            <person name="Perna N.T."/>
        </authorList>
    </citation>
    <scope>NUCLEOTIDE SEQUENCE [LARGE SCALE GENOMIC DNA]</scope>
    <source>
        <strain evidence="4">Ech703</strain>
    </source>
</reference>
<proteinExistence type="inferred from homology"/>
<dbReference type="PANTHER" id="PTHR34477:SF1">
    <property type="entry name" value="UPF0213 PROTEIN YHBQ"/>
    <property type="match status" value="1"/>
</dbReference>
<comment type="similarity">
    <text evidence="1 2">Belongs to the UPF0213 family.</text>
</comment>
<dbReference type="PROSITE" id="PS50164">
    <property type="entry name" value="GIY_YIG"/>
    <property type="match status" value="1"/>
</dbReference>
<dbReference type="Proteomes" id="UP000002734">
    <property type="component" value="Chromosome"/>
</dbReference>
<protein>
    <recommendedName>
        <fullName evidence="2">UPF0213 protein Dd703_3334</fullName>
    </recommendedName>
</protein>
<evidence type="ECO:0000313" key="5">
    <source>
        <dbReference type="Proteomes" id="UP000002734"/>
    </source>
</evidence>
<dbReference type="SUPFAM" id="SSF82771">
    <property type="entry name" value="GIY-YIG endonuclease"/>
    <property type="match status" value="1"/>
</dbReference>
<dbReference type="InterPro" id="IPR022992">
    <property type="entry name" value="UPF0213_GIY-YIG_endonuc"/>
</dbReference>
<gene>
    <name evidence="4" type="ordered locus">Dd703_3334</name>
</gene>
<sequence>MTTSTTLWFLYILRTTGGQLYTGITTDVTRRLAQHQAGKGARSLRGKGALALVYHCVVNDRSAALKWEYRVKQLTKKQKERLVQTQPLHVADFFSRLRAD</sequence>
<evidence type="ECO:0000256" key="2">
    <source>
        <dbReference type="HAMAP-Rule" id="MF_01029"/>
    </source>
</evidence>
<organism evidence="4 5">
    <name type="scientific">Musicola paradisiaca (strain Ech703)</name>
    <name type="common">Dickeya paradisiaca</name>
    <name type="synonym">Dickeya dadantii</name>
    <dbReference type="NCBI Taxonomy" id="579405"/>
    <lineage>
        <taxon>Bacteria</taxon>
        <taxon>Pseudomonadati</taxon>
        <taxon>Pseudomonadota</taxon>
        <taxon>Gammaproteobacteria</taxon>
        <taxon>Enterobacterales</taxon>
        <taxon>Pectobacteriaceae</taxon>
        <taxon>Musicola</taxon>
    </lineage>
</organism>
<evidence type="ECO:0000313" key="4">
    <source>
        <dbReference type="EMBL" id="ACS87096.1"/>
    </source>
</evidence>
<dbReference type="RefSeq" id="WP_015854996.1">
    <property type="nucleotide sequence ID" value="NC_012880.1"/>
</dbReference>
<dbReference type="InterPro" id="IPR050190">
    <property type="entry name" value="UPF0213_domain"/>
</dbReference>
<dbReference type="Pfam" id="PF01541">
    <property type="entry name" value="GIY-YIG"/>
    <property type="match status" value="1"/>
</dbReference>
<dbReference type="Gene3D" id="3.40.1440.10">
    <property type="entry name" value="GIY-YIG endonuclease"/>
    <property type="match status" value="1"/>
</dbReference>
<dbReference type="KEGG" id="dda:Dd703_3334"/>
<feature type="domain" description="GIY-YIG" evidence="3">
    <location>
        <begin position="6"/>
        <end position="81"/>
    </location>
</feature>
<evidence type="ECO:0000256" key="1">
    <source>
        <dbReference type="ARBA" id="ARBA00007435"/>
    </source>
</evidence>
<dbReference type="PANTHER" id="PTHR34477">
    <property type="entry name" value="UPF0213 PROTEIN YHBQ"/>
    <property type="match status" value="1"/>
</dbReference>
<name>C6CE02_MUSP7</name>
<dbReference type="STRING" id="579405.Dd703_3334"/>
<dbReference type="AlphaFoldDB" id="C6CE02"/>